<protein>
    <recommendedName>
        <fullName evidence="3">Alanine--tRNA ligase</fullName>
        <ecNumber evidence="2">6.1.1.7</ecNumber>
    </recommendedName>
</protein>
<evidence type="ECO:0000256" key="1">
    <source>
        <dbReference type="ARBA" id="ARBA00008226"/>
    </source>
</evidence>
<keyword evidence="6" id="KW-0547">Nucleotide-binding</keyword>
<accession>A0A645HJT3</accession>
<keyword evidence="10" id="KW-0030">Aminoacyl-tRNA synthetase</keyword>
<evidence type="ECO:0000313" key="12">
    <source>
        <dbReference type="EMBL" id="MPN39010.1"/>
    </source>
</evidence>
<evidence type="ECO:0000256" key="10">
    <source>
        <dbReference type="ARBA" id="ARBA00023146"/>
    </source>
</evidence>
<evidence type="ECO:0000256" key="6">
    <source>
        <dbReference type="ARBA" id="ARBA00022741"/>
    </source>
</evidence>
<dbReference type="GO" id="GO:0005524">
    <property type="term" value="F:ATP binding"/>
    <property type="evidence" value="ECO:0007669"/>
    <property type="project" value="UniProtKB-KW"/>
</dbReference>
<evidence type="ECO:0000259" key="11">
    <source>
        <dbReference type="Pfam" id="PF02272"/>
    </source>
</evidence>
<dbReference type="GO" id="GO:0000049">
    <property type="term" value="F:tRNA binding"/>
    <property type="evidence" value="ECO:0007669"/>
    <property type="project" value="UniProtKB-KW"/>
</dbReference>
<dbReference type="InterPro" id="IPR003156">
    <property type="entry name" value="DHHA1_dom"/>
</dbReference>
<gene>
    <name evidence="12" type="ORF">SDC9_186536</name>
</gene>
<keyword evidence="5" id="KW-0436">Ligase</keyword>
<keyword evidence="9" id="KW-0648">Protein biosynthesis</keyword>
<dbReference type="AlphaFoldDB" id="A0A645HJT3"/>
<evidence type="ECO:0000256" key="4">
    <source>
        <dbReference type="ARBA" id="ARBA00022555"/>
    </source>
</evidence>
<name>A0A645HJT3_9ZZZZ</name>
<evidence type="ECO:0000256" key="3">
    <source>
        <dbReference type="ARBA" id="ARBA00017959"/>
    </source>
</evidence>
<keyword evidence="8" id="KW-0694">RNA-binding</keyword>
<sequence>MMMLEADETIKAARQINGLNVIMLRKENADSSSLKGYAEVLRNKCENSFVFISNVVDDKITFVVASSKEAIEKGLMAGEIAKLAATMSGGNGGGRPDLAQSGGKDSSKLDEIFNTIESKLA</sequence>
<evidence type="ECO:0000256" key="8">
    <source>
        <dbReference type="ARBA" id="ARBA00022884"/>
    </source>
</evidence>
<reference evidence="12" key="1">
    <citation type="submission" date="2019-08" db="EMBL/GenBank/DDBJ databases">
        <authorList>
            <person name="Kucharzyk K."/>
            <person name="Murdoch R.W."/>
            <person name="Higgins S."/>
            <person name="Loffler F."/>
        </authorList>
    </citation>
    <scope>NUCLEOTIDE SEQUENCE</scope>
</reference>
<feature type="domain" description="DHHA1" evidence="11">
    <location>
        <begin position="20"/>
        <end position="120"/>
    </location>
</feature>
<organism evidence="12">
    <name type="scientific">bioreactor metagenome</name>
    <dbReference type="NCBI Taxonomy" id="1076179"/>
    <lineage>
        <taxon>unclassified sequences</taxon>
        <taxon>metagenomes</taxon>
        <taxon>ecological metagenomes</taxon>
    </lineage>
</organism>
<keyword evidence="4" id="KW-0820">tRNA-binding</keyword>
<evidence type="ECO:0000256" key="9">
    <source>
        <dbReference type="ARBA" id="ARBA00022917"/>
    </source>
</evidence>
<evidence type="ECO:0000256" key="7">
    <source>
        <dbReference type="ARBA" id="ARBA00022840"/>
    </source>
</evidence>
<dbReference type="EMBL" id="VSSQ01094586">
    <property type="protein sequence ID" value="MPN39010.1"/>
    <property type="molecule type" value="Genomic_DNA"/>
</dbReference>
<evidence type="ECO:0000256" key="5">
    <source>
        <dbReference type="ARBA" id="ARBA00022598"/>
    </source>
</evidence>
<dbReference type="GO" id="GO:0004813">
    <property type="term" value="F:alanine-tRNA ligase activity"/>
    <property type="evidence" value="ECO:0007669"/>
    <property type="project" value="UniProtKB-EC"/>
</dbReference>
<evidence type="ECO:0000256" key="2">
    <source>
        <dbReference type="ARBA" id="ARBA00013168"/>
    </source>
</evidence>
<proteinExistence type="inferred from homology"/>
<dbReference type="Pfam" id="PF02272">
    <property type="entry name" value="DHHA1"/>
    <property type="match status" value="1"/>
</dbReference>
<comment type="caution">
    <text evidence="12">The sequence shown here is derived from an EMBL/GenBank/DDBJ whole genome shotgun (WGS) entry which is preliminary data.</text>
</comment>
<comment type="similarity">
    <text evidence="1">Belongs to the class-II aminoacyl-tRNA synthetase family.</text>
</comment>
<dbReference type="EC" id="6.1.1.7" evidence="2"/>
<dbReference type="FunFam" id="3.10.310.40:FF:000001">
    <property type="entry name" value="Alanine--tRNA ligase"/>
    <property type="match status" value="1"/>
</dbReference>
<dbReference type="GO" id="GO:0006412">
    <property type="term" value="P:translation"/>
    <property type="evidence" value="ECO:0007669"/>
    <property type="project" value="UniProtKB-KW"/>
</dbReference>
<dbReference type="Gene3D" id="3.10.310.40">
    <property type="match status" value="1"/>
</dbReference>
<keyword evidence="7" id="KW-0067">ATP-binding</keyword>